<sequence>MKLKTMKTCCWLTSPVTSTGVPSPEETGPKRRTRKSRRSWTRQRCWLGETHRLYQSSHVCDCVADEVEDDENMLLVDITGHIYWSAKSRGDWTKEKNEEVKALMDKAEVLVGRNPSVVPV</sequence>
<feature type="non-terminal residue" evidence="2">
    <location>
        <position position="120"/>
    </location>
</feature>
<gene>
    <name evidence="2" type="ORF">g.11206</name>
</gene>
<evidence type="ECO:0000256" key="1">
    <source>
        <dbReference type="SAM" id="MobiDB-lite"/>
    </source>
</evidence>
<name>A0A1B6KGA7_9HEMI</name>
<evidence type="ECO:0000313" key="2">
    <source>
        <dbReference type="EMBL" id="JAT10455.1"/>
    </source>
</evidence>
<accession>A0A1B6KGA7</accession>
<dbReference type="AlphaFoldDB" id="A0A1B6KGA7"/>
<organism evidence="2">
    <name type="scientific">Graphocephala atropunctata</name>
    <dbReference type="NCBI Taxonomy" id="36148"/>
    <lineage>
        <taxon>Eukaryota</taxon>
        <taxon>Metazoa</taxon>
        <taxon>Ecdysozoa</taxon>
        <taxon>Arthropoda</taxon>
        <taxon>Hexapoda</taxon>
        <taxon>Insecta</taxon>
        <taxon>Pterygota</taxon>
        <taxon>Neoptera</taxon>
        <taxon>Paraneoptera</taxon>
        <taxon>Hemiptera</taxon>
        <taxon>Auchenorrhyncha</taxon>
        <taxon>Membracoidea</taxon>
        <taxon>Cicadellidae</taxon>
        <taxon>Cicadellinae</taxon>
        <taxon>Cicadellini</taxon>
        <taxon>Graphocephala</taxon>
    </lineage>
</organism>
<protein>
    <submittedName>
        <fullName evidence="2">Uncharacterized protein</fullName>
    </submittedName>
</protein>
<proteinExistence type="predicted"/>
<reference evidence="2" key="1">
    <citation type="submission" date="2015-11" db="EMBL/GenBank/DDBJ databases">
        <title>De novo transcriptome assembly of four potential Pierce s Disease insect vectors from Arizona vineyards.</title>
        <authorList>
            <person name="Tassone E.E."/>
        </authorList>
    </citation>
    <scope>NUCLEOTIDE SEQUENCE</scope>
</reference>
<feature type="region of interest" description="Disordered" evidence="1">
    <location>
        <begin position="15"/>
        <end position="38"/>
    </location>
</feature>
<dbReference type="EMBL" id="GEBQ01029522">
    <property type="protein sequence ID" value="JAT10455.1"/>
    <property type="molecule type" value="Transcribed_RNA"/>
</dbReference>